<proteinExistence type="predicted"/>
<dbReference type="RefSeq" id="WP_265217086.1">
    <property type="nucleotide sequence ID" value="NZ_JAPEUL010000004.1"/>
</dbReference>
<name>A0ABT3KBP4_9GAMM</name>
<evidence type="ECO:0000313" key="3">
    <source>
        <dbReference type="Proteomes" id="UP001431181"/>
    </source>
</evidence>
<evidence type="ECO:0000256" key="1">
    <source>
        <dbReference type="SAM" id="SignalP"/>
    </source>
</evidence>
<reference evidence="2" key="1">
    <citation type="submission" date="2022-11" db="EMBL/GenBank/DDBJ databases">
        <title>Marinomonas sp. nov., isolated from marine algae.</title>
        <authorList>
            <person name="Choi D.G."/>
            <person name="Kim J.M."/>
            <person name="Lee J.K."/>
            <person name="Baek J.H."/>
            <person name="Jeon C.O."/>
        </authorList>
    </citation>
    <scope>NUCLEOTIDE SEQUENCE</scope>
    <source>
        <strain evidence="2">KJ51-3</strain>
    </source>
</reference>
<organism evidence="2 3">
    <name type="scientific">Marinomonas rhodophyticola</name>
    <dbReference type="NCBI Taxonomy" id="2992803"/>
    <lineage>
        <taxon>Bacteria</taxon>
        <taxon>Pseudomonadati</taxon>
        <taxon>Pseudomonadota</taxon>
        <taxon>Gammaproteobacteria</taxon>
        <taxon>Oceanospirillales</taxon>
        <taxon>Oceanospirillaceae</taxon>
        <taxon>Marinomonas</taxon>
    </lineage>
</organism>
<dbReference type="Proteomes" id="UP001431181">
    <property type="component" value="Unassembled WGS sequence"/>
</dbReference>
<accession>A0ABT3KBP4</accession>
<evidence type="ECO:0000313" key="2">
    <source>
        <dbReference type="EMBL" id="MCW4627960.1"/>
    </source>
</evidence>
<feature type="chain" id="PRO_5045292289" description="YARHG domain-containing protein" evidence="1">
    <location>
        <begin position="28"/>
        <end position="73"/>
    </location>
</feature>
<keyword evidence="1" id="KW-0732">Signal</keyword>
<gene>
    <name evidence="2" type="ORF">ONZ52_02565</name>
</gene>
<dbReference type="EMBL" id="JAPEUL010000004">
    <property type="protein sequence ID" value="MCW4627960.1"/>
    <property type="molecule type" value="Genomic_DNA"/>
</dbReference>
<evidence type="ECO:0008006" key="4">
    <source>
        <dbReference type="Google" id="ProtNLM"/>
    </source>
</evidence>
<feature type="signal peptide" evidence="1">
    <location>
        <begin position="1"/>
        <end position="27"/>
    </location>
</feature>
<sequence>MKVAFNKKLWFAIFALCFSFSTQIAFADEPPVKKSKSGICHAKGSTYYSKTKNFTAYQTMEACLESGGRRPKR</sequence>
<comment type="caution">
    <text evidence="2">The sequence shown here is derived from an EMBL/GenBank/DDBJ whole genome shotgun (WGS) entry which is preliminary data.</text>
</comment>
<protein>
    <recommendedName>
        <fullName evidence="4">YARHG domain-containing protein</fullName>
    </recommendedName>
</protein>
<keyword evidence="3" id="KW-1185">Reference proteome</keyword>